<evidence type="ECO:0000313" key="4">
    <source>
        <dbReference type="WBParaSite" id="SVE_0596700.1"/>
    </source>
</evidence>
<dbReference type="AlphaFoldDB" id="A0A0K0FAW1"/>
<organism evidence="3 4">
    <name type="scientific">Strongyloides venezuelensis</name>
    <name type="common">Threadworm</name>
    <dbReference type="NCBI Taxonomy" id="75913"/>
    <lineage>
        <taxon>Eukaryota</taxon>
        <taxon>Metazoa</taxon>
        <taxon>Ecdysozoa</taxon>
        <taxon>Nematoda</taxon>
        <taxon>Chromadorea</taxon>
        <taxon>Rhabditida</taxon>
        <taxon>Tylenchina</taxon>
        <taxon>Panagrolaimomorpha</taxon>
        <taxon>Strongyloidoidea</taxon>
        <taxon>Strongyloididae</taxon>
        <taxon>Strongyloides</taxon>
    </lineage>
</organism>
<dbReference type="PANTHER" id="PTHR37984">
    <property type="entry name" value="PROTEIN CBG26694"/>
    <property type="match status" value="1"/>
</dbReference>
<sequence length="125" mass="15108">MNFFKKFIKRLTFILDPLLKLLRKNAPFIMSLSCIEAFQKIKNTINNKDKLQTYDPEGLLIIYIDASMIAYGANVCQLRKKIKRPVIHWSQRRKHFLHIRSFNFLELHSIINFRENFNLCYWKSR</sequence>
<dbReference type="InterPro" id="IPR043502">
    <property type="entry name" value="DNA/RNA_pol_sf"/>
</dbReference>
<dbReference type="GO" id="GO:0003824">
    <property type="term" value="F:catalytic activity"/>
    <property type="evidence" value="ECO:0007669"/>
    <property type="project" value="UniProtKB-KW"/>
</dbReference>
<evidence type="ECO:0000313" key="3">
    <source>
        <dbReference type="Proteomes" id="UP000035680"/>
    </source>
</evidence>
<dbReference type="PANTHER" id="PTHR37984:SF5">
    <property type="entry name" value="PROTEIN NYNRIN-LIKE"/>
    <property type="match status" value="1"/>
</dbReference>
<evidence type="ECO:0000256" key="1">
    <source>
        <dbReference type="ARBA" id="ARBA00023268"/>
    </source>
</evidence>
<reference evidence="3" key="1">
    <citation type="submission" date="2014-07" db="EMBL/GenBank/DDBJ databases">
        <authorList>
            <person name="Martin A.A"/>
            <person name="De Silva N."/>
        </authorList>
    </citation>
    <scope>NUCLEOTIDE SEQUENCE</scope>
</reference>
<keyword evidence="1" id="KW-0511">Multifunctional enzyme</keyword>
<reference evidence="4" key="2">
    <citation type="submission" date="2015-08" db="UniProtKB">
        <authorList>
            <consortium name="WormBaseParasite"/>
        </authorList>
    </citation>
    <scope>IDENTIFICATION</scope>
</reference>
<feature type="domain" description="Reverse transcriptase/retrotransposon-derived protein RNase H-like" evidence="2">
    <location>
        <begin position="33"/>
        <end position="118"/>
    </location>
</feature>
<evidence type="ECO:0000259" key="2">
    <source>
        <dbReference type="Pfam" id="PF17919"/>
    </source>
</evidence>
<dbReference type="WBParaSite" id="SVE_0596700.1">
    <property type="protein sequence ID" value="SVE_0596700.1"/>
    <property type="gene ID" value="SVE_0596700"/>
</dbReference>
<proteinExistence type="predicted"/>
<dbReference type="Pfam" id="PF17919">
    <property type="entry name" value="RT_RNaseH_2"/>
    <property type="match status" value="1"/>
</dbReference>
<dbReference type="Gene3D" id="3.30.70.270">
    <property type="match status" value="1"/>
</dbReference>
<name>A0A0K0FAW1_STRVS</name>
<dbReference type="SUPFAM" id="SSF56672">
    <property type="entry name" value="DNA/RNA polymerases"/>
    <property type="match status" value="1"/>
</dbReference>
<accession>A0A0K0FAW1</accession>
<dbReference type="InterPro" id="IPR050951">
    <property type="entry name" value="Retrovirus_Pol_polyprotein"/>
</dbReference>
<dbReference type="Proteomes" id="UP000035680">
    <property type="component" value="Unassembled WGS sequence"/>
</dbReference>
<dbReference type="InterPro" id="IPR043128">
    <property type="entry name" value="Rev_trsase/Diguanyl_cyclase"/>
</dbReference>
<protein>
    <submittedName>
        <fullName evidence="4">RT_RNaseH_2 domain-containing protein</fullName>
    </submittedName>
</protein>
<keyword evidence="3" id="KW-1185">Reference proteome</keyword>
<dbReference type="InterPro" id="IPR041577">
    <property type="entry name" value="RT_RNaseH_2"/>
</dbReference>